<protein>
    <submittedName>
        <fullName evidence="3">Fatty acid desaturase family protein</fullName>
    </submittedName>
</protein>
<proteinExistence type="predicted"/>
<organism evidence="3 4">
    <name type="scientific">Bacterioplanoides pacificum</name>
    <dbReference type="NCBI Taxonomy" id="1171596"/>
    <lineage>
        <taxon>Bacteria</taxon>
        <taxon>Pseudomonadati</taxon>
        <taxon>Pseudomonadota</taxon>
        <taxon>Gammaproteobacteria</taxon>
        <taxon>Oceanospirillales</taxon>
        <taxon>Oceanospirillaceae</taxon>
        <taxon>Bacterioplanoides</taxon>
    </lineage>
</organism>
<dbReference type="Proteomes" id="UP001595722">
    <property type="component" value="Unassembled WGS sequence"/>
</dbReference>
<dbReference type="InterPro" id="IPR005804">
    <property type="entry name" value="FA_desaturase_dom"/>
</dbReference>
<keyword evidence="4" id="KW-1185">Reference proteome</keyword>
<feature type="transmembrane region" description="Helical" evidence="1">
    <location>
        <begin position="232"/>
        <end position="252"/>
    </location>
</feature>
<evidence type="ECO:0000313" key="3">
    <source>
        <dbReference type="EMBL" id="MFC3679534.1"/>
    </source>
</evidence>
<sequence>MNSIHFPSGQRELYQGLSQRINQYFKQQHSHKSGNPALYRKAAVISLLFISSFAAIFVVPAGWNWLAWIGHGIATALVGFNIMHDGAHESFSRSRSVNRIAALSFNLIGSNRFYWAQKHNRNHHTFTNVDEIDEDIDAFGLFRMSPNQPRYRFHRWQHIYAWMLYPLTSLFWFFVLDYKAYFSRKIATRPFSQAMTLADHLEFWFSKALYLALYLLLPASVLGWSLTLSGFLLMHAVLGFLFAVVFQLAHVVDKAEFPRPQSDEQQGGQAGQMGHEWAEHQLKTTVDFATHSRWITWALGGLNFQVEHHLFPRVSHIHYPQLHQLLRQECQQRNLTLRSYPSLPAALRGHYNHLRQLGRG</sequence>
<reference evidence="4" key="1">
    <citation type="journal article" date="2019" name="Int. J. Syst. Evol. Microbiol.">
        <title>The Global Catalogue of Microorganisms (GCM) 10K type strain sequencing project: providing services to taxonomists for standard genome sequencing and annotation.</title>
        <authorList>
            <consortium name="The Broad Institute Genomics Platform"/>
            <consortium name="The Broad Institute Genome Sequencing Center for Infectious Disease"/>
            <person name="Wu L."/>
            <person name="Ma J."/>
        </authorList>
    </citation>
    <scope>NUCLEOTIDE SEQUENCE [LARGE SCALE GENOMIC DNA]</scope>
    <source>
        <strain evidence="4">KCTC 42424</strain>
    </source>
</reference>
<evidence type="ECO:0000256" key="1">
    <source>
        <dbReference type="SAM" id="Phobius"/>
    </source>
</evidence>
<accession>A0ABV7VQQ9</accession>
<dbReference type="CDD" id="cd03506">
    <property type="entry name" value="Delta6-FADS-like"/>
    <property type="match status" value="1"/>
</dbReference>
<dbReference type="RefSeq" id="WP_376865244.1">
    <property type="nucleotide sequence ID" value="NZ_JBHRYB010000005.1"/>
</dbReference>
<comment type="caution">
    <text evidence="3">The sequence shown here is derived from an EMBL/GenBank/DDBJ whole genome shotgun (WGS) entry which is preliminary data.</text>
</comment>
<dbReference type="PANTHER" id="PTHR19353:SF19">
    <property type="entry name" value="DELTA(5) FATTY ACID DESATURASE C-RELATED"/>
    <property type="match status" value="1"/>
</dbReference>
<dbReference type="PANTHER" id="PTHR19353">
    <property type="entry name" value="FATTY ACID DESATURASE 2"/>
    <property type="match status" value="1"/>
</dbReference>
<evidence type="ECO:0000313" key="4">
    <source>
        <dbReference type="Proteomes" id="UP001595722"/>
    </source>
</evidence>
<feature type="transmembrane region" description="Helical" evidence="1">
    <location>
        <begin position="203"/>
        <end position="226"/>
    </location>
</feature>
<gene>
    <name evidence="3" type="ORF">ACFOMG_05335</name>
</gene>
<name>A0ABV7VQQ9_9GAMM</name>
<keyword evidence="1" id="KW-0812">Transmembrane</keyword>
<feature type="transmembrane region" description="Helical" evidence="1">
    <location>
        <begin position="38"/>
        <end position="59"/>
    </location>
</feature>
<feature type="domain" description="Fatty acid desaturase" evidence="2">
    <location>
        <begin position="65"/>
        <end position="340"/>
    </location>
</feature>
<feature type="transmembrane region" description="Helical" evidence="1">
    <location>
        <begin position="159"/>
        <end position="182"/>
    </location>
</feature>
<keyword evidence="1" id="KW-0472">Membrane</keyword>
<dbReference type="PIRSF" id="PIRSF015921">
    <property type="entry name" value="FA_sphinglp_des"/>
    <property type="match status" value="1"/>
</dbReference>
<dbReference type="Pfam" id="PF00487">
    <property type="entry name" value="FA_desaturase"/>
    <property type="match status" value="1"/>
</dbReference>
<keyword evidence="1" id="KW-1133">Transmembrane helix</keyword>
<dbReference type="EMBL" id="JBHRYB010000005">
    <property type="protein sequence ID" value="MFC3679534.1"/>
    <property type="molecule type" value="Genomic_DNA"/>
</dbReference>
<dbReference type="InterPro" id="IPR012171">
    <property type="entry name" value="Fatty_acid_desaturase"/>
</dbReference>
<evidence type="ECO:0000259" key="2">
    <source>
        <dbReference type="Pfam" id="PF00487"/>
    </source>
</evidence>